<evidence type="ECO:0000313" key="3">
    <source>
        <dbReference type="EMBL" id="GFQ82663.1"/>
    </source>
</evidence>
<keyword evidence="4" id="KW-1185">Reference proteome</keyword>
<evidence type="ECO:0000259" key="2">
    <source>
        <dbReference type="PROSITE" id="PS50076"/>
    </source>
</evidence>
<evidence type="ECO:0000313" key="4">
    <source>
        <dbReference type="Proteomes" id="UP000887116"/>
    </source>
</evidence>
<proteinExistence type="predicted"/>
<sequence>MPNLYQILNVDSTASVEEIAEAASKLSEEWDPSKFEDRKTRVTVSAVLQEIIDARDILLDFQKRREYDVRIGLADIVYKSPREDQSGSNRDKLPAERQDKELNAEEEDVWKLNRDGVLTVTPNAVDELKIDLQHDTNHNSKAIFYGALEMSPREETRDSENEEKSESEKSSEGEKSFVEFNQGAEKLNLDDQSALKDRESPGNPQANVITISRNEDNSTVISSQFEGDNVTGNNEHNPYIIQHVIPHQQKNVRIGDQKERLDDKNDPSFKDEKKYIVQRENTKPQPQSSFTSIAASSHSKDSETKTIYTNDSQGEKIQVLVDGVLRVTITKGVFEDFYKTNWTSAAPQKTHQLISSTTIEANGSQILTTRVCDGEQESISVHKDHILLCKVSNRVN</sequence>
<feature type="region of interest" description="Disordered" evidence="1">
    <location>
        <begin position="81"/>
        <end position="107"/>
    </location>
</feature>
<feature type="region of interest" description="Disordered" evidence="1">
    <location>
        <begin position="193"/>
        <end position="215"/>
    </location>
</feature>
<feature type="region of interest" description="Disordered" evidence="1">
    <location>
        <begin position="248"/>
        <end position="309"/>
    </location>
</feature>
<dbReference type="Gene3D" id="1.10.287.110">
    <property type="entry name" value="DnaJ domain"/>
    <property type="match status" value="1"/>
</dbReference>
<dbReference type="OrthoDB" id="552049at2759"/>
<dbReference type="AlphaFoldDB" id="A0A8X6GHN4"/>
<feature type="compositionally biased region" description="Low complexity" evidence="1">
    <location>
        <begin position="288"/>
        <end position="297"/>
    </location>
</feature>
<feature type="compositionally biased region" description="Basic and acidic residues" evidence="1">
    <location>
        <begin position="151"/>
        <end position="175"/>
    </location>
</feature>
<organism evidence="3 4">
    <name type="scientific">Trichonephila clavata</name>
    <name type="common">Joro spider</name>
    <name type="synonym">Nephila clavata</name>
    <dbReference type="NCBI Taxonomy" id="2740835"/>
    <lineage>
        <taxon>Eukaryota</taxon>
        <taxon>Metazoa</taxon>
        <taxon>Ecdysozoa</taxon>
        <taxon>Arthropoda</taxon>
        <taxon>Chelicerata</taxon>
        <taxon>Arachnida</taxon>
        <taxon>Araneae</taxon>
        <taxon>Araneomorphae</taxon>
        <taxon>Entelegynae</taxon>
        <taxon>Araneoidea</taxon>
        <taxon>Nephilidae</taxon>
        <taxon>Trichonephila</taxon>
    </lineage>
</organism>
<feature type="domain" description="J" evidence="2">
    <location>
        <begin position="3"/>
        <end position="71"/>
    </location>
</feature>
<feature type="region of interest" description="Disordered" evidence="1">
    <location>
        <begin position="148"/>
        <end position="175"/>
    </location>
</feature>
<comment type="caution">
    <text evidence="3">The sequence shown here is derived from an EMBL/GenBank/DDBJ whole genome shotgun (WGS) entry which is preliminary data.</text>
</comment>
<feature type="compositionally biased region" description="Basic and acidic residues" evidence="1">
    <location>
        <begin position="253"/>
        <end position="282"/>
    </location>
</feature>
<dbReference type="InterPro" id="IPR036869">
    <property type="entry name" value="J_dom_sf"/>
</dbReference>
<evidence type="ECO:0000256" key="1">
    <source>
        <dbReference type="SAM" id="MobiDB-lite"/>
    </source>
</evidence>
<dbReference type="SUPFAM" id="SSF46565">
    <property type="entry name" value="Chaperone J-domain"/>
    <property type="match status" value="1"/>
</dbReference>
<name>A0A8X6GHN4_TRICU</name>
<dbReference type="InterPro" id="IPR001623">
    <property type="entry name" value="DnaJ_domain"/>
</dbReference>
<protein>
    <recommendedName>
        <fullName evidence="2">J domain-containing protein</fullName>
    </recommendedName>
</protein>
<gene>
    <name evidence="3" type="primary">NCL1_41861</name>
    <name evidence="3" type="ORF">TNCT_586101</name>
</gene>
<dbReference type="Proteomes" id="UP000887116">
    <property type="component" value="Unassembled WGS sequence"/>
</dbReference>
<dbReference type="EMBL" id="BMAO01012613">
    <property type="protein sequence ID" value="GFQ82663.1"/>
    <property type="molecule type" value="Genomic_DNA"/>
</dbReference>
<reference evidence="3" key="1">
    <citation type="submission" date="2020-07" db="EMBL/GenBank/DDBJ databases">
        <title>Multicomponent nature underlies the extraordinary mechanical properties of spider dragline silk.</title>
        <authorList>
            <person name="Kono N."/>
            <person name="Nakamura H."/>
            <person name="Mori M."/>
            <person name="Yoshida Y."/>
            <person name="Ohtoshi R."/>
            <person name="Malay A.D."/>
            <person name="Moran D.A.P."/>
            <person name="Tomita M."/>
            <person name="Numata K."/>
            <person name="Arakawa K."/>
        </authorList>
    </citation>
    <scope>NUCLEOTIDE SEQUENCE</scope>
</reference>
<dbReference type="CDD" id="cd06257">
    <property type="entry name" value="DnaJ"/>
    <property type="match status" value="1"/>
</dbReference>
<dbReference type="Pfam" id="PF00226">
    <property type="entry name" value="DnaJ"/>
    <property type="match status" value="1"/>
</dbReference>
<accession>A0A8X6GHN4</accession>
<dbReference type="PROSITE" id="PS50076">
    <property type="entry name" value="DNAJ_2"/>
    <property type="match status" value="1"/>
</dbReference>
<feature type="compositionally biased region" description="Polar residues" evidence="1">
    <location>
        <begin position="202"/>
        <end position="215"/>
    </location>
</feature>